<organism evidence="1 2">
    <name type="scientific">candidate division MSBL1 archaeon SCGC-AAA259I14</name>
    <dbReference type="NCBI Taxonomy" id="1698268"/>
    <lineage>
        <taxon>Archaea</taxon>
        <taxon>Methanobacteriati</taxon>
        <taxon>Methanobacteriota</taxon>
        <taxon>candidate division MSBL1</taxon>
    </lineage>
</organism>
<dbReference type="PATRIC" id="fig|1698268.3.peg.355"/>
<reference evidence="1 2" key="1">
    <citation type="journal article" date="2016" name="Sci. Rep.">
        <title>Metabolic traits of an uncultured archaeal lineage -MSBL1- from brine pools of the Red Sea.</title>
        <authorList>
            <person name="Mwirichia R."/>
            <person name="Alam I."/>
            <person name="Rashid M."/>
            <person name="Vinu M."/>
            <person name="Ba-Alawi W."/>
            <person name="Anthony Kamau A."/>
            <person name="Kamanda Ngugi D."/>
            <person name="Goker M."/>
            <person name="Klenk H.P."/>
            <person name="Bajic V."/>
            <person name="Stingl U."/>
        </authorList>
    </citation>
    <scope>NUCLEOTIDE SEQUENCE [LARGE SCALE GENOMIC DNA]</scope>
    <source>
        <strain evidence="1">SCGC-AAA259I14</strain>
    </source>
</reference>
<dbReference type="EMBL" id="LHXS01000022">
    <property type="protein sequence ID" value="KXA97199.1"/>
    <property type="molecule type" value="Genomic_DNA"/>
</dbReference>
<name>A0A133UST3_9EURY</name>
<keyword evidence="2" id="KW-1185">Reference proteome</keyword>
<comment type="caution">
    <text evidence="1">The sequence shown here is derived from an EMBL/GenBank/DDBJ whole genome shotgun (WGS) entry which is preliminary data.</text>
</comment>
<accession>A0A133UST3</accession>
<sequence>MESQKELIHDVDWDTLIILDACRYDYFEEIYRNYLSGNLNRVESLGYSTPMWLKKTFTGSYKDTIYVSGNPFVNSKVKMKGFYGKEKFFKVFDIWDGGFDNDKGTVPPETISKTTRIARMEKPNKKIIAHFIQPHGPYLGFPESKKFFTGLNEVKSETMPKMEKLAIYLGEIASKVIGASLVHKVGNYLNLNNPSPLERIAEEYGENKLCNSYRNNLKIVLNEVSKLAKRLPGKIIISADHGEMLGEDDLYSHNSHHHLLKEAPWLEVEGVKG</sequence>
<dbReference type="SUPFAM" id="SSF53649">
    <property type="entry name" value="Alkaline phosphatase-like"/>
    <property type="match status" value="1"/>
</dbReference>
<evidence type="ECO:0000313" key="1">
    <source>
        <dbReference type="EMBL" id="KXA97199.1"/>
    </source>
</evidence>
<gene>
    <name evidence="1" type="ORF">AKJ38_01740</name>
</gene>
<protein>
    <recommendedName>
        <fullName evidence="3">Sulfatase N-terminal domain-containing protein</fullName>
    </recommendedName>
</protein>
<dbReference type="Proteomes" id="UP000070414">
    <property type="component" value="Unassembled WGS sequence"/>
</dbReference>
<evidence type="ECO:0008006" key="3">
    <source>
        <dbReference type="Google" id="ProtNLM"/>
    </source>
</evidence>
<evidence type="ECO:0000313" key="2">
    <source>
        <dbReference type="Proteomes" id="UP000070414"/>
    </source>
</evidence>
<dbReference type="AlphaFoldDB" id="A0A133UST3"/>
<proteinExistence type="predicted"/>
<dbReference type="Gene3D" id="3.40.720.10">
    <property type="entry name" value="Alkaline Phosphatase, subunit A"/>
    <property type="match status" value="1"/>
</dbReference>
<dbReference type="InterPro" id="IPR017850">
    <property type="entry name" value="Alkaline_phosphatase_core_sf"/>
</dbReference>